<dbReference type="GO" id="GO:0016020">
    <property type="term" value="C:membrane"/>
    <property type="evidence" value="ECO:0007669"/>
    <property type="project" value="InterPro"/>
</dbReference>
<evidence type="ECO:0000256" key="6">
    <source>
        <dbReference type="ARBA" id="ARBA00022741"/>
    </source>
</evidence>
<evidence type="ECO:0000256" key="7">
    <source>
        <dbReference type="ARBA" id="ARBA00022777"/>
    </source>
</evidence>
<keyword evidence="16" id="KW-1185">Reference proteome</keyword>
<keyword evidence="6" id="KW-0547">Nucleotide-binding</keyword>
<feature type="compositionally biased region" description="Low complexity" evidence="11">
    <location>
        <begin position="110"/>
        <end position="124"/>
    </location>
</feature>
<dbReference type="PANTHER" id="PTHR45339:SF1">
    <property type="entry name" value="HYBRID SIGNAL TRANSDUCTION HISTIDINE KINASE J"/>
    <property type="match status" value="1"/>
</dbReference>
<dbReference type="PRINTS" id="PR00344">
    <property type="entry name" value="BCTRLSENSOR"/>
</dbReference>
<dbReference type="GO" id="GO:0005524">
    <property type="term" value="F:ATP binding"/>
    <property type="evidence" value="ECO:0007669"/>
    <property type="project" value="UniProtKB-KW"/>
</dbReference>
<dbReference type="FunFam" id="3.30.565.10:FF:000010">
    <property type="entry name" value="Sensor histidine kinase RcsC"/>
    <property type="match status" value="1"/>
</dbReference>
<dbReference type="SMART" id="SM00448">
    <property type="entry name" value="REC"/>
    <property type="match status" value="1"/>
</dbReference>
<feature type="domain" description="HAMP" evidence="14">
    <location>
        <begin position="646"/>
        <end position="698"/>
    </location>
</feature>
<proteinExistence type="predicted"/>
<dbReference type="Gene3D" id="3.30.565.10">
    <property type="entry name" value="Histidine kinase-like ATPase, C-terminal domain"/>
    <property type="match status" value="1"/>
</dbReference>
<keyword evidence="9" id="KW-0902">Two-component regulatory system</keyword>
<evidence type="ECO:0000256" key="9">
    <source>
        <dbReference type="ARBA" id="ARBA00023012"/>
    </source>
</evidence>
<evidence type="ECO:0000256" key="2">
    <source>
        <dbReference type="ARBA" id="ARBA00012438"/>
    </source>
</evidence>
<feature type="domain" description="HAMP" evidence="14">
    <location>
        <begin position="554"/>
        <end position="606"/>
    </location>
</feature>
<feature type="domain" description="HAMP" evidence="14">
    <location>
        <begin position="461"/>
        <end position="513"/>
    </location>
</feature>
<dbReference type="CDD" id="cd17546">
    <property type="entry name" value="REC_hyHK_CKI1_RcsC-like"/>
    <property type="match status" value="1"/>
</dbReference>
<dbReference type="InterPro" id="IPR005467">
    <property type="entry name" value="His_kinase_dom"/>
</dbReference>
<evidence type="ECO:0000259" key="12">
    <source>
        <dbReference type="PROSITE" id="PS50109"/>
    </source>
</evidence>
<dbReference type="SUPFAM" id="SSF52172">
    <property type="entry name" value="CheY-like"/>
    <property type="match status" value="1"/>
</dbReference>
<dbReference type="EMBL" id="JARTCD010000035">
    <property type="protein sequence ID" value="KAJ8656986.1"/>
    <property type="molecule type" value="Genomic_DNA"/>
</dbReference>
<accession>A0AAD7V1V4</accession>
<feature type="domain" description="HAMP" evidence="14">
    <location>
        <begin position="1106"/>
        <end position="1158"/>
    </location>
</feature>
<dbReference type="SMART" id="SM00304">
    <property type="entry name" value="HAMP"/>
    <property type="match status" value="11"/>
</dbReference>
<feature type="region of interest" description="Disordered" evidence="11">
    <location>
        <begin position="89"/>
        <end position="124"/>
    </location>
</feature>
<dbReference type="InterPro" id="IPR036890">
    <property type="entry name" value="HATPase_C_sf"/>
</dbReference>
<dbReference type="Pfam" id="PF02518">
    <property type="entry name" value="HATPase_c"/>
    <property type="match status" value="1"/>
</dbReference>
<dbReference type="InterPro" id="IPR003661">
    <property type="entry name" value="HisK_dim/P_dom"/>
</dbReference>
<dbReference type="InterPro" id="IPR004358">
    <property type="entry name" value="Sig_transdc_His_kin-like_C"/>
</dbReference>
<dbReference type="CDD" id="cd16922">
    <property type="entry name" value="HATPase_EvgS-ArcB-TorS-like"/>
    <property type="match status" value="1"/>
</dbReference>
<dbReference type="CDD" id="cd00082">
    <property type="entry name" value="HisKA"/>
    <property type="match status" value="1"/>
</dbReference>
<dbReference type="Pfam" id="PF00672">
    <property type="entry name" value="HAMP"/>
    <property type="match status" value="7"/>
</dbReference>
<dbReference type="InterPro" id="IPR003594">
    <property type="entry name" value="HATPase_dom"/>
</dbReference>
<dbReference type="InterPro" id="IPR036097">
    <property type="entry name" value="HisK_dim/P_sf"/>
</dbReference>
<dbReference type="InterPro" id="IPR003660">
    <property type="entry name" value="HAMP_dom"/>
</dbReference>
<name>A0AAD7V1V4_9FUNG</name>
<dbReference type="InterPro" id="IPR001789">
    <property type="entry name" value="Sig_transdc_resp-reg_receiver"/>
</dbReference>
<sequence>MTFDLERCAQQRANLSNLIGYLQTIVHDAQPPQEPLNMAEFIDVDLESLSMWNQALDLLKQIARDKSTSNADLARARVVLQQGQLVSEANYLDPTPSSSSPPTDEKEVSEASVSSSTSVHHSSAIELQHTDEGGMVPFFKSAAVVSPPLEKHDMEINLWGGESCMHHILRVANSVSQGDLADRVPCACHHPACDAINAMTQHLQLVTSHLTLAISTTSMGILDDNNEQQQQQQSKKKHWDGVWKEIFDTMKETSSKSQQQLEQIEHIIGKVADGDMHVCLNLDAHTKPLVSLEHTMNEMVTRLDLYTSEVLHNIDHFGKQDDPTNAMATSISPQPSSSLSSQLSSLSSSTKQPTGVWSTLLNNTRGMIKALTVDLHDIVHVCKAVSQGDLTKRVTVEVNTELQEIKETINSMVDQLFEFTTQVTQMTLDVGVHGKLGGQAHVQSAQGAWKELTENINHMASNLTLQVRDISTVCKAVAKGDLSTKITAQVDGELLDLKWTINNMVENLSTLASGLSKVALEVGVEGKLGGEAMLPNDLGGVWCDLTSNINTMITKITAQVRDISDVSKAIARGNLMKKITVEAYGEIHDLKETINFMIDQLRIFGTEVTRVALEVGTHGKLGGQAVVENADGIWKDLTDKVNVMAANLTSQVRSIAAVTVAIADGDFSKKITVDVNGELQDLKMAINKMVDQLRTFVSEVTRVAREVGTDGKLGGQAMVENARGTWKDLIERVNVMAANLTTQVRCIAEVTTAVANGDLSKQINVPVHGEILDLKITFNSMVEKLRMFATEVTRVAKEVGTEGNLGGQAVVQGIGGTWKDLTDSVNAMAANITAQVRDIVMVSKAVAKGDLSKTITVEVKGEILDLKITINTMVQQLSIFANEVSRVALEVGTEGKLGGQAVVKDVDGTWKDLTDNVNMMAGNLTTQVRSIVAVTKAVARGDLSRKIDVDVKGEILDLKETVNSMVDQLRTFAAEVTRVAREVGTEGKLGGQAVVKDVDGTWKDLTDNVNMMASNLTNQVRDIACVCKAVACGELSKKVVVSVEGEILELKVTINSMVDRLRLFASEVTRVCKEVGTEGKLGSKAEVQDVSGVWKHIISDVNIMASNLTTQVRAFAQITEAATRDDFSQVITVEASGELDTLKTKINQMVLSLRDAMQKNTLAREAAESANKSKSEFLANMSHEIRTPMNGIIGMTTLTLEETDLNRAQRENLMIVKSLALSLLTIIDDILDISKIEAGRLNIERIPFSLRSTTLGVFRTMAYKGDNKLELIYEMQRTTPDWLMGDPMRLKQVLTNLLGNAVKFTEEGHVKLTVITEEEVASYNKRCIKFCVSDTGIGISSDRFNDIFDTFCQVDGSTTRKYGGTGLGLSISKRLVELMGGELWVNSILGQGSQFYFRLPIELGDMDTAHAMASSTVRPPLSQRLLCAYHENDMSADTFSELIEQQCRRLETLEVVFAEYKEDTQALHLVRDGSPLSLNKLTFNALVVNNMDMVRRLRDLPDTQHMPATVVSSELEHLDVKESISIGMTSYINDASDLHSFACALQVTLENNMASSNNPQIQQALSVLLVEDNIVNQLLAVKLLEKMGHKVTVAQNGQEAVAIYEEKSIDVILMDIQMPVMGGFEATALIRKYEKEHEIPRVPIIALTAHAMIGDREKCLSNDMDEYVSKPLRMPELAAAINRFMPQPQH</sequence>
<feature type="modified residue" description="4-aspartylphosphate" evidence="10">
    <location>
        <position position="1615"/>
    </location>
</feature>
<dbReference type="SUPFAM" id="SSF47384">
    <property type="entry name" value="Homodimeric domain of signal transducing histidine kinase"/>
    <property type="match status" value="1"/>
</dbReference>
<dbReference type="GeneID" id="83214729"/>
<protein>
    <recommendedName>
        <fullName evidence="2">histidine kinase</fullName>
        <ecNumber evidence="2">2.7.13.3</ecNumber>
    </recommendedName>
</protein>
<feature type="domain" description="HAMP" evidence="14">
    <location>
        <begin position="922"/>
        <end position="974"/>
    </location>
</feature>
<keyword evidence="5" id="KW-0677">Repeat</keyword>
<feature type="domain" description="Histidine kinase" evidence="12">
    <location>
        <begin position="1180"/>
        <end position="1403"/>
    </location>
</feature>
<feature type="domain" description="Response regulatory" evidence="13">
    <location>
        <begin position="1566"/>
        <end position="1685"/>
    </location>
</feature>
<evidence type="ECO:0000256" key="3">
    <source>
        <dbReference type="ARBA" id="ARBA00022553"/>
    </source>
</evidence>
<dbReference type="PROSITE" id="PS50110">
    <property type="entry name" value="RESPONSE_REGULATORY"/>
    <property type="match status" value="1"/>
</dbReference>
<keyword evidence="3 10" id="KW-0597">Phosphoprotein</keyword>
<evidence type="ECO:0000256" key="5">
    <source>
        <dbReference type="ARBA" id="ARBA00022737"/>
    </source>
</evidence>
<dbReference type="Gene3D" id="1.20.120.1530">
    <property type="match status" value="5"/>
</dbReference>
<keyword evidence="8" id="KW-0067">ATP-binding</keyword>
<evidence type="ECO:0000256" key="1">
    <source>
        <dbReference type="ARBA" id="ARBA00000085"/>
    </source>
</evidence>
<gene>
    <name evidence="15" type="ORF">O0I10_007320</name>
</gene>
<dbReference type="Pfam" id="PF18947">
    <property type="entry name" value="HAMP_2"/>
    <property type="match status" value="2"/>
</dbReference>
<dbReference type="CDD" id="cd06225">
    <property type="entry name" value="HAMP"/>
    <property type="match status" value="7"/>
</dbReference>
<dbReference type="Gene3D" id="3.40.50.2300">
    <property type="match status" value="1"/>
</dbReference>
<dbReference type="Gene3D" id="1.10.287.130">
    <property type="match status" value="1"/>
</dbReference>
<dbReference type="SMART" id="SM00387">
    <property type="entry name" value="HATPase_c"/>
    <property type="match status" value="1"/>
</dbReference>
<keyword evidence="4" id="KW-0808">Transferase</keyword>
<evidence type="ECO:0000256" key="4">
    <source>
        <dbReference type="ARBA" id="ARBA00022679"/>
    </source>
</evidence>
<dbReference type="EC" id="2.7.13.3" evidence="2"/>
<dbReference type="FunFam" id="1.10.287.130:FF:000002">
    <property type="entry name" value="Two-component osmosensing histidine kinase"/>
    <property type="match status" value="1"/>
</dbReference>
<dbReference type="FunFam" id="1.20.120.1530:FF:000002">
    <property type="entry name" value="Two-component osmosensing histidine kinase"/>
    <property type="match status" value="4"/>
</dbReference>
<evidence type="ECO:0000313" key="15">
    <source>
        <dbReference type="EMBL" id="KAJ8656986.1"/>
    </source>
</evidence>
<evidence type="ECO:0000256" key="11">
    <source>
        <dbReference type="SAM" id="MobiDB-lite"/>
    </source>
</evidence>
<evidence type="ECO:0000259" key="13">
    <source>
        <dbReference type="PROSITE" id="PS50110"/>
    </source>
</evidence>
<dbReference type="SMART" id="SM00388">
    <property type="entry name" value="HisKA"/>
    <property type="match status" value="1"/>
</dbReference>
<feature type="domain" description="HAMP" evidence="14">
    <location>
        <begin position="738"/>
        <end position="790"/>
    </location>
</feature>
<keyword evidence="7" id="KW-0418">Kinase</keyword>
<dbReference type="Proteomes" id="UP001234581">
    <property type="component" value="Unassembled WGS sequence"/>
</dbReference>
<dbReference type="SUPFAM" id="SSF55874">
    <property type="entry name" value="ATPase domain of HSP90 chaperone/DNA topoisomerase II/histidine kinase"/>
    <property type="match status" value="1"/>
</dbReference>
<comment type="catalytic activity">
    <reaction evidence="1">
        <text>ATP + protein L-histidine = ADP + protein N-phospho-L-histidine.</text>
        <dbReference type="EC" id="2.7.13.3"/>
    </reaction>
</comment>
<dbReference type="PANTHER" id="PTHR45339">
    <property type="entry name" value="HYBRID SIGNAL TRANSDUCTION HISTIDINE KINASE J"/>
    <property type="match status" value="1"/>
</dbReference>
<evidence type="ECO:0000256" key="10">
    <source>
        <dbReference type="PROSITE-ProRule" id="PRU00169"/>
    </source>
</evidence>
<dbReference type="RefSeq" id="XP_058341899.1">
    <property type="nucleotide sequence ID" value="XM_058487338.1"/>
</dbReference>
<dbReference type="GO" id="GO:0071474">
    <property type="term" value="P:cellular hyperosmotic response"/>
    <property type="evidence" value="ECO:0007669"/>
    <property type="project" value="TreeGrafter"/>
</dbReference>
<feature type="region of interest" description="Disordered" evidence="11">
    <location>
        <begin position="318"/>
        <end position="354"/>
    </location>
</feature>
<reference evidence="15 16" key="1">
    <citation type="submission" date="2023-03" db="EMBL/GenBank/DDBJ databases">
        <title>Genome sequence of Lichtheimia ornata CBS 291.66.</title>
        <authorList>
            <person name="Mohabir J.T."/>
            <person name="Shea T.P."/>
            <person name="Kurbessoian T."/>
            <person name="Berby B."/>
            <person name="Fontaine J."/>
            <person name="Livny J."/>
            <person name="Gnirke A."/>
            <person name="Stajich J.E."/>
            <person name="Cuomo C.A."/>
        </authorList>
    </citation>
    <scope>NUCLEOTIDE SEQUENCE [LARGE SCALE GENOMIC DNA]</scope>
    <source>
        <strain evidence="15">CBS 291.66</strain>
    </source>
</reference>
<feature type="domain" description="HAMP" evidence="14">
    <location>
        <begin position="1014"/>
        <end position="1066"/>
    </location>
</feature>
<evidence type="ECO:0000313" key="16">
    <source>
        <dbReference type="Proteomes" id="UP001234581"/>
    </source>
</evidence>
<feature type="compositionally biased region" description="Low complexity" evidence="11">
    <location>
        <begin position="329"/>
        <end position="354"/>
    </location>
</feature>
<dbReference type="InterPro" id="IPR011006">
    <property type="entry name" value="CheY-like_superfamily"/>
</dbReference>
<dbReference type="Pfam" id="PF00512">
    <property type="entry name" value="HisKA"/>
    <property type="match status" value="1"/>
</dbReference>
<evidence type="ECO:0000256" key="8">
    <source>
        <dbReference type="ARBA" id="ARBA00022840"/>
    </source>
</evidence>
<dbReference type="PROSITE" id="PS50109">
    <property type="entry name" value="HIS_KIN"/>
    <property type="match status" value="1"/>
</dbReference>
<dbReference type="GO" id="GO:0000155">
    <property type="term" value="F:phosphorelay sensor kinase activity"/>
    <property type="evidence" value="ECO:0007669"/>
    <property type="project" value="InterPro"/>
</dbReference>
<dbReference type="PROSITE" id="PS50885">
    <property type="entry name" value="HAMP"/>
    <property type="match status" value="9"/>
</dbReference>
<dbReference type="Pfam" id="PF00072">
    <property type="entry name" value="Response_reg"/>
    <property type="match status" value="1"/>
</dbReference>
<feature type="domain" description="HAMP" evidence="14">
    <location>
        <begin position="830"/>
        <end position="882"/>
    </location>
</feature>
<feature type="domain" description="HAMP" evidence="14">
    <location>
        <begin position="369"/>
        <end position="421"/>
    </location>
</feature>
<organism evidence="15 16">
    <name type="scientific">Lichtheimia ornata</name>
    <dbReference type="NCBI Taxonomy" id="688661"/>
    <lineage>
        <taxon>Eukaryota</taxon>
        <taxon>Fungi</taxon>
        <taxon>Fungi incertae sedis</taxon>
        <taxon>Mucoromycota</taxon>
        <taxon>Mucoromycotina</taxon>
        <taxon>Mucoromycetes</taxon>
        <taxon>Mucorales</taxon>
        <taxon>Lichtheimiaceae</taxon>
        <taxon>Lichtheimia</taxon>
    </lineage>
</organism>
<dbReference type="SUPFAM" id="SSF58104">
    <property type="entry name" value="Methyl-accepting chemotaxis protein (MCP) signaling domain"/>
    <property type="match status" value="3"/>
</dbReference>
<comment type="caution">
    <text evidence="15">The sequence shown here is derived from an EMBL/GenBank/DDBJ whole genome shotgun (WGS) entry which is preliminary data.</text>
</comment>
<evidence type="ECO:0000259" key="14">
    <source>
        <dbReference type="PROSITE" id="PS50885"/>
    </source>
</evidence>